<organism evidence="1 2">
    <name type="scientific">Actinoplanes ianthinogenes</name>
    <dbReference type="NCBI Taxonomy" id="122358"/>
    <lineage>
        <taxon>Bacteria</taxon>
        <taxon>Bacillati</taxon>
        <taxon>Actinomycetota</taxon>
        <taxon>Actinomycetes</taxon>
        <taxon>Micromonosporales</taxon>
        <taxon>Micromonosporaceae</taxon>
        <taxon>Actinoplanes</taxon>
    </lineage>
</organism>
<name>A0ABM7M989_9ACTN</name>
<evidence type="ECO:0000313" key="2">
    <source>
        <dbReference type="Proteomes" id="UP000676967"/>
    </source>
</evidence>
<dbReference type="Proteomes" id="UP000676967">
    <property type="component" value="Chromosome"/>
</dbReference>
<proteinExistence type="predicted"/>
<evidence type="ECO:0000313" key="1">
    <source>
        <dbReference type="EMBL" id="BCJ48181.1"/>
    </source>
</evidence>
<dbReference type="EMBL" id="AP023356">
    <property type="protein sequence ID" value="BCJ48181.1"/>
    <property type="molecule type" value="Genomic_DNA"/>
</dbReference>
<protein>
    <submittedName>
        <fullName evidence="1">Uncharacterized protein</fullName>
    </submittedName>
</protein>
<gene>
    <name evidence="1" type="ORF">Aiant_88380</name>
</gene>
<sequence>MRIGADGVTLGWPRFSPEARYSGRFIPWSRVRDADPEAFPPELRLVGGRTVFLGREHATALAAAPVTVRKRVDVWGALLEPFVDTEYDDETHAVCARRLHSCGFSDAEIRRIRRRVRRRMTALTLLTWEWGGYGHSDVLVASGLAPGFAYRRFRRWADAIAARGER</sequence>
<reference evidence="1 2" key="1">
    <citation type="submission" date="2020-08" db="EMBL/GenBank/DDBJ databases">
        <title>Whole genome shotgun sequence of Actinoplanes ianthinogenes NBRC 13996.</title>
        <authorList>
            <person name="Komaki H."/>
            <person name="Tamura T."/>
        </authorList>
    </citation>
    <scope>NUCLEOTIDE SEQUENCE [LARGE SCALE GENOMIC DNA]</scope>
    <source>
        <strain evidence="1 2">NBRC 13996</strain>
    </source>
</reference>
<keyword evidence="2" id="KW-1185">Reference proteome</keyword>
<accession>A0ABM7M989</accession>